<sequence length="76" mass="8368">MPKGTLYFDLLLLKVGRSAKVAKPAPLRLPKRLAVEDRVLLLKVVGVAGNATGLRPDIRQSLIPAKSIYVVKRLHK</sequence>
<reference evidence="1" key="1">
    <citation type="journal article" date="2019" name="MBio">
        <title>Virus Genomes from Deep Sea Sediments Expand the Ocean Megavirome and Support Independent Origins of Viral Gigantism.</title>
        <authorList>
            <person name="Backstrom D."/>
            <person name="Yutin N."/>
            <person name="Jorgensen S.L."/>
            <person name="Dharamshi J."/>
            <person name="Homa F."/>
            <person name="Zaremba-Niedwiedzka K."/>
            <person name="Spang A."/>
            <person name="Wolf Y.I."/>
            <person name="Koonin E.V."/>
            <person name="Ettema T.J."/>
        </authorList>
    </citation>
    <scope>NUCLEOTIDE SEQUENCE</scope>
</reference>
<organism evidence="1">
    <name type="scientific">Marseillevirus LCMAC202</name>
    <dbReference type="NCBI Taxonomy" id="2506606"/>
    <lineage>
        <taxon>Viruses</taxon>
        <taxon>Varidnaviria</taxon>
        <taxon>Bamfordvirae</taxon>
        <taxon>Nucleocytoviricota</taxon>
        <taxon>Megaviricetes</taxon>
        <taxon>Pimascovirales</taxon>
        <taxon>Pimascovirales incertae sedis</taxon>
        <taxon>Marseilleviridae</taxon>
    </lineage>
</organism>
<accession>A0A481YYD1</accession>
<gene>
    <name evidence="1" type="ORF">LCMAC202_01710</name>
</gene>
<protein>
    <submittedName>
        <fullName evidence="1">Uncharacterized protein</fullName>
    </submittedName>
</protein>
<evidence type="ECO:0000313" key="1">
    <source>
        <dbReference type="EMBL" id="QBK87825.1"/>
    </source>
</evidence>
<proteinExistence type="predicted"/>
<dbReference type="EMBL" id="MK500370">
    <property type="protein sequence ID" value="QBK87825.1"/>
    <property type="molecule type" value="Genomic_DNA"/>
</dbReference>
<name>A0A481YYD1_9VIRU</name>